<accession>A0A9X3Z6U4</accession>
<dbReference type="GO" id="GO:0006637">
    <property type="term" value="P:acyl-CoA metabolic process"/>
    <property type="evidence" value="ECO:0007669"/>
    <property type="project" value="TreeGrafter"/>
</dbReference>
<evidence type="ECO:0000313" key="6">
    <source>
        <dbReference type="Proteomes" id="UP001141619"/>
    </source>
</evidence>
<dbReference type="RefSeq" id="WP_274943174.1">
    <property type="nucleotide sequence ID" value="NZ_JANWOI010000002.1"/>
</dbReference>
<comment type="caution">
    <text evidence="5">The sequence shown here is derived from an EMBL/GenBank/DDBJ whole genome shotgun (WGS) entry which is preliminary data.</text>
</comment>
<dbReference type="InterPro" id="IPR006683">
    <property type="entry name" value="Thioestr_dom"/>
</dbReference>
<protein>
    <submittedName>
        <fullName evidence="5">Acyl-CoA thioesterase</fullName>
    </submittedName>
</protein>
<dbReference type="SUPFAM" id="SSF54637">
    <property type="entry name" value="Thioesterase/thiol ester dehydrase-isomerase"/>
    <property type="match status" value="1"/>
</dbReference>
<dbReference type="Proteomes" id="UP001141619">
    <property type="component" value="Unassembled WGS sequence"/>
</dbReference>
<sequence>MTSSFPGTGPQLTIRTIPKPSDINYNGHIFGGWILSQMDIAGGLAAHQRAGGSVATVAIEGMKFHHPVLVNDLFSVYTNIVKTGRTSLTVHVEVKVMRSGLVDEILVTEGMFVFVRIDENARPVPIASAPAP</sequence>
<reference evidence="5" key="2">
    <citation type="journal article" date="2023" name="Syst. Appl. Microbiol.">
        <title>Govania unica gen. nov., sp. nov., a rare biosphere bacterium that represents a novel family in the class Alphaproteobacteria.</title>
        <authorList>
            <person name="Vandamme P."/>
            <person name="Peeters C."/>
            <person name="Hettiarachchi A."/>
            <person name="Cnockaert M."/>
            <person name="Carlier A."/>
        </authorList>
    </citation>
    <scope>NUCLEOTIDE SEQUENCE</scope>
    <source>
        <strain evidence="5">LMG 31809</strain>
    </source>
</reference>
<evidence type="ECO:0000256" key="1">
    <source>
        <dbReference type="ARBA" id="ARBA00010458"/>
    </source>
</evidence>
<dbReference type="Gene3D" id="3.10.129.10">
    <property type="entry name" value="Hotdog Thioesterase"/>
    <property type="match status" value="1"/>
</dbReference>
<dbReference type="PANTHER" id="PTHR11049">
    <property type="entry name" value="ACYL COENZYME A THIOESTER HYDROLASE"/>
    <property type="match status" value="1"/>
</dbReference>
<organism evidence="5 6">
    <name type="scientific">Govanella unica</name>
    <dbReference type="NCBI Taxonomy" id="2975056"/>
    <lineage>
        <taxon>Bacteria</taxon>
        <taxon>Pseudomonadati</taxon>
        <taxon>Pseudomonadota</taxon>
        <taxon>Alphaproteobacteria</taxon>
        <taxon>Emcibacterales</taxon>
        <taxon>Govanellaceae</taxon>
        <taxon>Govanella</taxon>
    </lineage>
</organism>
<reference evidence="5" key="1">
    <citation type="submission" date="2022-08" db="EMBL/GenBank/DDBJ databases">
        <authorList>
            <person name="Vandamme P."/>
            <person name="Hettiarachchi A."/>
            <person name="Peeters C."/>
            <person name="Cnockaert M."/>
            <person name="Carlier A."/>
        </authorList>
    </citation>
    <scope>NUCLEOTIDE SEQUENCE</scope>
    <source>
        <strain evidence="5">LMG 31809</strain>
    </source>
</reference>
<dbReference type="GO" id="GO:0009062">
    <property type="term" value="P:fatty acid catabolic process"/>
    <property type="evidence" value="ECO:0007669"/>
    <property type="project" value="TreeGrafter"/>
</dbReference>
<name>A0A9X3Z6U4_9PROT</name>
<keyword evidence="2 3" id="KW-0378">Hydrolase</keyword>
<dbReference type="PROSITE" id="PS51770">
    <property type="entry name" value="HOTDOG_ACOT"/>
    <property type="match status" value="1"/>
</dbReference>
<dbReference type="InterPro" id="IPR040170">
    <property type="entry name" value="Cytosol_ACT"/>
</dbReference>
<evidence type="ECO:0000259" key="4">
    <source>
        <dbReference type="PROSITE" id="PS51770"/>
    </source>
</evidence>
<evidence type="ECO:0000256" key="2">
    <source>
        <dbReference type="ARBA" id="ARBA00022801"/>
    </source>
</evidence>
<comment type="similarity">
    <text evidence="1">Belongs to the acyl coenzyme A hydrolase family.</text>
</comment>
<keyword evidence="6" id="KW-1185">Reference proteome</keyword>
<dbReference type="GO" id="GO:0052816">
    <property type="term" value="F:long-chain fatty acyl-CoA hydrolase activity"/>
    <property type="evidence" value="ECO:0007669"/>
    <property type="project" value="TreeGrafter"/>
</dbReference>
<dbReference type="PANTHER" id="PTHR11049:SF5">
    <property type="entry name" value="ACYL-COA THIOESTER HYDROLASE YCIA"/>
    <property type="match status" value="1"/>
</dbReference>
<gene>
    <name evidence="5" type="ORF">NYP16_05830</name>
</gene>
<dbReference type="AlphaFoldDB" id="A0A9X3Z6U4"/>
<dbReference type="CDD" id="cd03442">
    <property type="entry name" value="BFIT_BACH"/>
    <property type="match status" value="1"/>
</dbReference>
<dbReference type="EMBL" id="JANWOI010000002">
    <property type="protein sequence ID" value="MDA5193472.1"/>
    <property type="molecule type" value="Genomic_DNA"/>
</dbReference>
<dbReference type="InterPro" id="IPR033120">
    <property type="entry name" value="HOTDOG_ACOT"/>
</dbReference>
<feature type="domain" description="HotDog ACOT-type" evidence="4">
    <location>
        <begin position="8"/>
        <end position="120"/>
    </location>
</feature>
<proteinExistence type="inferred from homology"/>
<evidence type="ECO:0000313" key="5">
    <source>
        <dbReference type="EMBL" id="MDA5193472.1"/>
    </source>
</evidence>
<dbReference type="InterPro" id="IPR029069">
    <property type="entry name" value="HotDog_dom_sf"/>
</dbReference>
<evidence type="ECO:0000256" key="3">
    <source>
        <dbReference type="PROSITE-ProRule" id="PRU01106"/>
    </source>
</evidence>
<dbReference type="Pfam" id="PF03061">
    <property type="entry name" value="4HBT"/>
    <property type="match status" value="1"/>
</dbReference>
<dbReference type="GO" id="GO:0005829">
    <property type="term" value="C:cytosol"/>
    <property type="evidence" value="ECO:0007669"/>
    <property type="project" value="TreeGrafter"/>
</dbReference>